<protein>
    <submittedName>
        <fullName evidence="3">Response regulator</fullName>
    </submittedName>
</protein>
<proteinExistence type="predicted"/>
<evidence type="ECO:0000313" key="4">
    <source>
        <dbReference type="Proteomes" id="UP000614261"/>
    </source>
</evidence>
<sequence>MTHASLQGCRVLLVEDDFLIADDFARRLTGAGAEVVGPAATLDAALEMYESAGDLDFVILDINLRGTAVFPLALRLQQDKIPFLFCSGYGDEPVRDAFADVAHFEKPISLQGFAAMINVIRQHSQGAPRYGRSAVPPQHLPM</sequence>
<dbReference type="InterPro" id="IPR011006">
    <property type="entry name" value="CheY-like_superfamily"/>
</dbReference>
<keyword evidence="4" id="KW-1185">Reference proteome</keyword>
<evidence type="ECO:0000313" key="3">
    <source>
        <dbReference type="EMBL" id="GGB72240.1"/>
    </source>
</evidence>
<comment type="caution">
    <text evidence="3">The sequence shown here is derived from an EMBL/GenBank/DDBJ whole genome shotgun (WGS) entry which is preliminary data.</text>
</comment>
<dbReference type="SMART" id="SM00448">
    <property type="entry name" value="REC"/>
    <property type="match status" value="1"/>
</dbReference>
<dbReference type="EMBL" id="BMGD01000005">
    <property type="protein sequence ID" value="GGB72240.1"/>
    <property type="molecule type" value="Genomic_DNA"/>
</dbReference>
<dbReference type="Gene3D" id="3.40.50.2300">
    <property type="match status" value="1"/>
</dbReference>
<feature type="modified residue" description="4-aspartylphosphate" evidence="1">
    <location>
        <position position="61"/>
    </location>
</feature>
<dbReference type="InterPro" id="IPR001789">
    <property type="entry name" value="Sig_transdc_resp-reg_receiver"/>
</dbReference>
<organism evidence="3 4">
    <name type="scientific">Blastomonas aquatica</name>
    <dbReference type="NCBI Taxonomy" id="1510276"/>
    <lineage>
        <taxon>Bacteria</taxon>
        <taxon>Pseudomonadati</taxon>
        <taxon>Pseudomonadota</taxon>
        <taxon>Alphaproteobacteria</taxon>
        <taxon>Sphingomonadales</taxon>
        <taxon>Sphingomonadaceae</taxon>
        <taxon>Blastomonas</taxon>
    </lineage>
</organism>
<gene>
    <name evidence="3" type="primary">exsF</name>
    <name evidence="3" type="ORF">GCM10010833_29310</name>
</gene>
<evidence type="ECO:0000256" key="1">
    <source>
        <dbReference type="PROSITE-ProRule" id="PRU00169"/>
    </source>
</evidence>
<keyword evidence="1" id="KW-0597">Phosphoprotein</keyword>
<dbReference type="Pfam" id="PF00072">
    <property type="entry name" value="Response_reg"/>
    <property type="match status" value="1"/>
</dbReference>
<dbReference type="SUPFAM" id="SSF52172">
    <property type="entry name" value="CheY-like"/>
    <property type="match status" value="1"/>
</dbReference>
<evidence type="ECO:0000259" key="2">
    <source>
        <dbReference type="PROSITE" id="PS50110"/>
    </source>
</evidence>
<dbReference type="Proteomes" id="UP000614261">
    <property type="component" value="Unassembled WGS sequence"/>
</dbReference>
<name>A0ABQ1JPG8_9SPHN</name>
<dbReference type="PROSITE" id="PS50110">
    <property type="entry name" value="RESPONSE_REGULATORY"/>
    <property type="match status" value="1"/>
</dbReference>
<feature type="domain" description="Response regulatory" evidence="2">
    <location>
        <begin position="10"/>
        <end position="121"/>
    </location>
</feature>
<reference evidence="4" key="1">
    <citation type="journal article" date="2019" name="Int. J. Syst. Evol. Microbiol.">
        <title>The Global Catalogue of Microorganisms (GCM) 10K type strain sequencing project: providing services to taxonomists for standard genome sequencing and annotation.</title>
        <authorList>
            <consortium name="The Broad Institute Genomics Platform"/>
            <consortium name="The Broad Institute Genome Sequencing Center for Infectious Disease"/>
            <person name="Wu L."/>
            <person name="Ma J."/>
        </authorList>
    </citation>
    <scope>NUCLEOTIDE SEQUENCE [LARGE SCALE GENOMIC DNA]</scope>
    <source>
        <strain evidence="4">CGMCC 1.12851</strain>
    </source>
</reference>
<accession>A0ABQ1JPG8</accession>